<feature type="transmembrane region" description="Helical" evidence="1">
    <location>
        <begin position="74"/>
        <end position="91"/>
    </location>
</feature>
<keyword evidence="1" id="KW-0812">Transmembrane</keyword>
<dbReference type="RefSeq" id="WP_377936238.1">
    <property type="nucleotide sequence ID" value="NZ_JBHUMF010000031.1"/>
</dbReference>
<keyword evidence="1" id="KW-1133">Transmembrane helix</keyword>
<organism evidence="2 3">
    <name type="scientific">Bacillus seohaeanensis</name>
    <dbReference type="NCBI Taxonomy" id="284580"/>
    <lineage>
        <taxon>Bacteria</taxon>
        <taxon>Bacillati</taxon>
        <taxon>Bacillota</taxon>
        <taxon>Bacilli</taxon>
        <taxon>Bacillales</taxon>
        <taxon>Bacillaceae</taxon>
        <taxon>Bacillus</taxon>
    </lineage>
</organism>
<feature type="transmembrane region" description="Helical" evidence="1">
    <location>
        <begin position="6"/>
        <end position="27"/>
    </location>
</feature>
<comment type="caution">
    <text evidence="2">The sequence shown here is derived from an EMBL/GenBank/DDBJ whole genome shotgun (WGS) entry which is preliminary data.</text>
</comment>
<accession>A0ABW5RSX5</accession>
<feature type="transmembrane region" description="Helical" evidence="1">
    <location>
        <begin position="98"/>
        <end position="113"/>
    </location>
</feature>
<reference evidence="3" key="1">
    <citation type="journal article" date="2019" name="Int. J. Syst. Evol. Microbiol.">
        <title>The Global Catalogue of Microorganisms (GCM) 10K type strain sequencing project: providing services to taxonomists for standard genome sequencing and annotation.</title>
        <authorList>
            <consortium name="The Broad Institute Genomics Platform"/>
            <consortium name="The Broad Institute Genome Sequencing Center for Infectious Disease"/>
            <person name="Wu L."/>
            <person name="Ma J."/>
        </authorList>
    </citation>
    <scope>NUCLEOTIDE SEQUENCE [LARGE SCALE GENOMIC DNA]</scope>
    <source>
        <strain evidence="3">KCTC 3913</strain>
    </source>
</reference>
<keyword evidence="1" id="KW-0472">Membrane</keyword>
<evidence type="ECO:0000256" key="1">
    <source>
        <dbReference type="SAM" id="Phobius"/>
    </source>
</evidence>
<evidence type="ECO:0000313" key="2">
    <source>
        <dbReference type="EMBL" id="MFD2681746.1"/>
    </source>
</evidence>
<keyword evidence="3" id="KW-1185">Reference proteome</keyword>
<evidence type="ECO:0008006" key="4">
    <source>
        <dbReference type="Google" id="ProtNLM"/>
    </source>
</evidence>
<evidence type="ECO:0000313" key="3">
    <source>
        <dbReference type="Proteomes" id="UP001597506"/>
    </source>
</evidence>
<sequence length="114" mass="12852">MNIDTDSLAIFIIMWGIPTFMVVRGYLKMNADDRKSAFNDFKSRRFIFTIGLMVMGAFFAHLGTLFAIRVMEVIGLAFFALGGVFSIFDMWKKNKIKSVFILVLVASVILVGII</sequence>
<proteinExistence type="predicted"/>
<name>A0ABW5RSX5_9BACI</name>
<dbReference type="Proteomes" id="UP001597506">
    <property type="component" value="Unassembled WGS sequence"/>
</dbReference>
<feature type="transmembrane region" description="Helical" evidence="1">
    <location>
        <begin position="47"/>
        <end position="68"/>
    </location>
</feature>
<protein>
    <recommendedName>
        <fullName evidence="4">DUF4181 domain-containing protein</fullName>
    </recommendedName>
</protein>
<dbReference type="EMBL" id="JBHUMF010000031">
    <property type="protein sequence ID" value="MFD2681746.1"/>
    <property type="molecule type" value="Genomic_DNA"/>
</dbReference>
<gene>
    <name evidence="2" type="ORF">ACFSUL_13480</name>
</gene>